<evidence type="ECO:0000256" key="4">
    <source>
        <dbReference type="PROSITE-ProRule" id="PRU00452"/>
    </source>
</evidence>
<keyword evidence="7" id="KW-1185">Reference proteome</keyword>
<keyword evidence="2 4" id="KW-0863">Zinc-finger</keyword>
<name>A0ABQ0DEK0_9EUKA</name>
<evidence type="ECO:0000256" key="3">
    <source>
        <dbReference type="ARBA" id="ARBA00022833"/>
    </source>
</evidence>
<evidence type="ECO:0000313" key="7">
    <source>
        <dbReference type="Proteomes" id="UP001628156"/>
    </source>
</evidence>
<evidence type="ECO:0000313" key="6">
    <source>
        <dbReference type="EMBL" id="GAB1221276.1"/>
    </source>
</evidence>
<dbReference type="PANTHER" id="PTHR10782">
    <property type="entry name" value="ZINC FINGER MIZ DOMAIN-CONTAINING PROTEIN"/>
    <property type="match status" value="1"/>
</dbReference>
<protein>
    <recommendedName>
        <fullName evidence="5">SP-RING-type domain-containing protein</fullName>
    </recommendedName>
</protein>
<keyword evidence="3" id="KW-0862">Zinc</keyword>
<dbReference type="EMBL" id="BAAFRS010000078">
    <property type="protein sequence ID" value="GAB1221276.1"/>
    <property type="molecule type" value="Genomic_DNA"/>
</dbReference>
<feature type="domain" description="SP-RING-type" evidence="5">
    <location>
        <begin position="306"/>
        <end position="391"/>
    </location>
</feature>
<gene>
    <name evidence="6" type="ORF">ENUP19_0078G0008</name>
</gene>
<dbReference type="Proteomes" id="UP001628156">
    <property type="component" value="Unassembled WGS sequence"/>
</dbReference>
<accession>A0ABQ0DEK0</accession>
<dbReference type="PROSITE" id="PS51044">
    <property type="entry name" value="ZF_SP_RING"/>
    <property type="match status" value="1"/>
</dbReference>
<dbReference type="CDD" id="cd16452">
    <property type="entry name" value="SP-RING-like"/>
    <property type="match status" value="1"/>
</dbReference>
<proteinExistence type="predicted"/>
<dbReference type="InterPro" id="IPR013083">
    <property type="entry name" value="Znf_RING/FYVE/PHD"/>
</dbReference>
<dbReference type="PANTHER" id="PTHR10782:SF4">
    <property type="entry name" value="TONALLI, ISOFORM E"/>
    <property type="match status" value="1"/>
</dbReference>
<sequence length="510" mass="59370">MKYLEWLQQNKETEIYKILKLNKEDYPFEYLFQESGEILNKETSKLISLRSYLFSIPMFHYLQPYSNFISLIDFGKYLCNELNKEVPPENSSQSITHQPLNTSLKRTSSTHSSLKVFIPIKKTVSSNSLEHDQDLLPNQEILPSKSYVTSVSEPIQVIPIKPKLPEIHHPIIMSLVDQLPVRFKETLLSYYTLSKVLYIIQPKQNFETVNIRQNAFIRVINNSGIDVSAYVTIDKTDYLFEQYNENTKYKVIPYPIKNGIYKIKSNETIVIFTCNQENPSVITDRLIDEINKEHRYTDKLVDDIISDGEMELEDRVVISLNCPFSKCRMNNPVKGKHCSHNFYMDAISLITSWKHKPWICCFCKQVCYWEDVELNIKLQEIIQKAPPSAEFVEIINGCVNYKDKNKNELLLTNDVIDVDSYPSVIDVDDIDNTECTFNNNVENKQNLSDNTQSERKSIDNDCTITKIKSVNTFYHSTSTEENLSFQYDCEGDYDYTSDETIENNPDKINF</sequence>
<dbReference type="SUPFAM" id="SSF57850">
    <property type="entry name" value="RING/U-box"/>
    <property type="match status" value="1"/>
</dbReference>
<keyword evidence="1" id="KW-0479">Metal-binding</keyword>
<dbReference type="Gene3D" id="3.30.40.10">
    <property type="entry name" value="Zinc/RING finger domain, C3HC4 (zinc finger)"/>
    <property type="match status" value="1"/>
</dbReference>
<reference evidence="6 7" key="1">
    <citation type="journal article" date="2019" name="PLoS Negl. Trop. Dis.">
        <title>Whole genome sequencing of Entamoeba nuttalli reveals mammalian host-related molecular signatures and a novel octapeptide-repeat surface protein.</title>
        <authorList>
            <person name="Tanaka M."/>
            <person name="Makiuchi T."/>
            <person name="Komiyama T."/>
            <person name="Shiina T."/>
            <person name="Osaki K."/>
            <person name="Tachibana H."/>
        </authorList>
    </citation>
    <scope>NUCLEOTIDE SEQUENCE [LARGE SCALE GENOMIC DNA]</scope>
    <source>
        <strain evidence="6 7">P19-061405</strain>
    </source>
</reference>
<evidence type="ECO:0000256" key="1">
    <source>
        <dbReference type="ARBA" id="ARBA00022723"/>
    </source>
</evidence>
<dbReference type="InterPro" id="IPR004181">
    <property type="entry name" value="Znf_MIZ"/>
</dbReference>
<comment type="caution">
    <text evidence="6">The sequence shown here is derived from an EMBL/GenBank/DDBJ whole genome shotgun (WGS) entry which is preliminary data.</text>
</comment>
<organism evidence="6 7">
    <name type="scientific">Entamoeba nuttalli</name>
    <dbReference type="NCBI Taxonomy" id="412467"/>
    <lineage>
        <taxon>Eukaryota</taxon>
        <taxon>Amoebozoa</taxon>
        <taxon>Evosea</taxon>
        <taxon>Archamoebae</taxon>
        <taxon>Mastigamoebida</taxon>
        <taxon>Entamoebidae</taxon>
        <taxon>Entamoeba</taxon>
    </lineage>
</organism>
<evidence type="ECO:0000259" key="5">
    <source>
        <dbReference type="PROSITE" id="PS51044"/>
    </source>
</evidence>
<evidence type="ECO:0000256" key="2">
    <source>
        <dbReference type="ARBA" id="ARBA00022771"/>
    </source>
</evidence>